<dbReference type="EMBL" id="CAEZTD010000027">
    <property type="protein sequence ID" value="CAB4557963.1"/>
    <property type="molecule type" value="Genomic_DNA"/>
</dbReference>
<evidence type="ECO:0000313" key="2">
    <source>
        <dbReference type="EMBL" id="CAB4557963.1"/>
    </source>
</evidence>
<accession>A0A6J6D6M0</accession>
<sequence length="442" mass="49468">MKFFSRRRNPGVRLNPPRDFDEAFYLSAHEDVARAVARGDFASGFEHFEIHGTDERRAWSTLSGLASFARTASFGTGIYRPKTLRTRFTRPISMPSLSGRRATGQLLILVPHLRAELFYAGYSSFFAECAQVAVDFTSVRVICFDIDISAGLLDEYLPGARIDSRHSLSDELIDEPDLIITFDTTTTLAACDTWGLASRTIYYCQDFEAGFHPYGFEYTQALRALHVAEHIVVSTPQLKDFLERGGYLSTRDVSVTVPQVKKLRQREKVQGRVFVYFRPEAFNARNMADLLLPQILEFCETHAGYEFFLVGTVATDLAFVHGENSITVLSKLSFERYEDLVMSSEVAISLIYSAHPGVVAYQAALSGIPTITNVFDNRSAADLRSLSPNLIPFDVVRDSFDDVLAQAFAHQVVSQESFRFGDVAEGSSVEYMRGVGRRLSAR</sequence>
<dbReference type="AlphaFoldDB" id="A0A6J6D6M0"/>
<dbReference type="Pfam" id="PF22772">
    <property type="entry name" value="WsaF_C"/>
    <property type="match status" value="1"/>
</dbReference>
<evidence type="ECO:0000259" key="1">
    <source>
        <dbReference type="Pfam" id="PF22772"/>
    </source>
</evidence>
<dbReference type="InterPro" id="IPR055050">
    <property type="entry name" value="WsaF_C"/>
</dbReference>
<protein>
    <submittedName>
        <fullName evidence="2">Unannotated protein</fullName>
    </submittedName>
</protein>
<gene>
    <name evidence="2" type="ORF">UFOPK1591_00520</name>
</gene>
<organism evidence="2">
    <name type="scientific">freshwater metagenome</name>
    <dbReference type="NCBI Taxonomy" id="449393"/>
    <lineage>
        <taxon>unclassified sequences</taxon>
        <taxon>metagenomes</taxon>
        <taxon>ecological metagenomes</taxon>
    </lineage>
</organism>
<feature type="domain" description="WsaF C-terminal" evidence="1">
    <location>
        <begin position="272"/>
        <end position="398"/>
    </location>
</feature>
<dbReference type="SUPFAM" id="SSF53756">
    <property type="entry name" value="UDP-Glycosyltransferase/glycogen phosphorylase"/>
    <property type="match status" value="1"/>
</dbReference>
<dbReference type="Gene3D" id="3.40.50.2000">
    <property type="entry name" value="Glycogen Phosphorylase B"/>
    <property type="match status" value="1"/>
</dbReference>
<dbReference type="Gene3D" id="3.40.50.11090">
    <property type="match status" value="1"/>
</dbReference>
<name>A0A6J6D6M0_9ZZZZ</name>
<proteinExistence type="predicted"/>
<reference evidence="2" key="1">
    <citation type="submission" date="2020-05" db="EMBL/GenBank/DDBJ databases">
        <authorList>
            <person name="Chiriac C."/>
            <person name="Salcher M."/>
            <person name="Ghai R."/>
            <person name="Kavagutti S V."/>
        </authorList>
    </citation>
    <scope>NUCLEOTIDE SEQUENCE</scope>
</reference>